<evidence type="ECO:0000313" key="4">
    <source>
        <dbReference type="Proteomes" id="UP000801492"/>
    </source>
</evidence>
<keyword evidence="4" id="KW-1185">Reference proteome</keyword>
<feature type="coiled-coil region" evidence="1">
    <location>
        <begin position="114"/>
        <end position="141"/>
    </location>
</feature>
<evidence type="ECO:0000256" key="1">
    <source>
        <dbReference type="SAM" id="Coils"/>
    </source>
</evidence>
<feature type="coiled-coil region" evidence="1">
    <location>
        <begin position="217"/>
        <end position="244"/>
    </location>
</feature>
<keyword evidence="1" id="KW-0175">Coiled coil</keyword>
<feature type="signal peptide" evidence="2">
    <location>
        <begin position="1"/>
        <end position="16"/>
    </location>
</feature>
<dbReference type="Proteomes" id="UP000801492">
    <property type="component" value="Unassembled WGS sequence"/>
</dbReference>
<dbReference type="AlphaFoldDB" id="A0A8K0G6D4"/>
<accession>A0A8K0G6D4</accession>
<reference evidence="3" key="1">
    <citation type="submission" date="2019-08" db="EMBL/GenBank/DDBJ databases">
        <title>The genome of the North American firefly Photinus pyralis.</title>
        <authorList>
            <consortium name="Photinus pyralis genome working group"/>
            <person name="Fallon T.R."/>
            <person name="Sander Lower S.E."/>
            <person name="Weng J.-K."/>
        </authorList>
    </citation>
    <scope>NUCLEOTIDE SEQUENCE</scope>
    <source>
        <strain evidence="3">TRF0915ILg1</strain>
        <tissue evidence="3">Whole body</tissue>
    </source>
</reference>
<organism evidence="3 4">
    <name type="scientific">Ignelater luminosus</name>
    <name type="common">Cucubano</name>
    <name type="synonym">Pyrophorus luminosus</name>
    <dbReference type="NCBI Taxonomy" id="2038154"/>
    <lineage>
        <taxon>Eukaryota</taxon>
        <taxon>Metazoa</taxon>
        <taxon>Ecdysozoa</taxon>
        <taxon>Arthropoda</taxon>
        <taxon>Hexapoda</taxon>
        <taxon>Insecta</taxon>
        <taxon>Pterygota</taxon>
        <taxon>Neoptera</taxon>
        <taxon>Endopterygota</taxon>
        <taxon>Coleoptera</taxon>
        <taxon>Polyphaga</taxon>
        <taxon>Elateriformia</taxon>
        <taxon>Elateroidea</taxon>
        <taxon>Elateridae</taxon>
        <taxon>Agrypninae</taxon>
        <taxon>Pyrophorini</taxon>
        <taxon>Ignelater</taxon>
    </lineage>
</organism>
<gene>
    <name evidence="3" type="ORF">ILUMI_18921</name>
</gene>
<dbReference type="EMBL" id="VTPC01084446">
    <property type="protein sequence ID" value="KAF2887248.1"/>
    <property type="molecule type" value="Genomic_DNA"/>
</dbReference>
<dbReference type="Gene3D" id="1.20.120.20">
    <property type="entry name" value="Apolipoprotein"/>
    <property type="match status" value="2"/>
</dbReference>
<keyword evidence="2" id="KW-0732">Signal</keyword>
<evidence type="ECO:0000313" key="3">
    <source>
        <dbReference type="EMBL" id="KAF2887248.1"/>
    </source>
</evidence>
<dbReference type="OrthoDB" id="6791729at2759"/>
<evidence type="ECO:0000256" key="2">
    <source>
        <dbReference type="SAM" id="SignalP"/>
    </source>
</evidence>
<protein>
    <submittedName>
        <fullName evidence="3">Uncharacterized protein</fullName>
    </submittedName>
</protein>
<feature type="coiled-coil region" evidence="1">
    <location>
        <begin position="281"/>
        <end position="308"/>
    </location>
</feature>
<comment type="caution">
    <text evidence="3">The sequence shown here is derived from an EMBL/GenBank/DDBJ whole genome shotgun (WGS) entry which is preliminary data.</text>
</comment>
<feature type="chain" id="PRO_5035420726" evidence="2">
    <location>
        <begin position="17"/>
        <end position="337"/>
    </location>
</feature>
<name>A0A8K0G6D4_IGNLU</name>
<proteinExistence type="predicted"/>
<sequence>MFKLVIFLFAVFAAQATSTDNAWQRQLNYVQDMATKIREISNDITDSIQNIDADSDQGKLTLLEQSNEFAHNVHSVVFEMQQTAFDTEGEDKKVLQQIAQQLNEITYSVQQAMNSEANQTRDELKGQIEKVVTEAEKLSQHIQQTQKPQGDENDHTKEMKGIMMDLLGIFKKLKTQTENKDKHIHEIYNRFHEIASHMRSYIQDVQSDDQEAVEDLIDFVQRILQKVNDMIDRFQRETNDQEGQVKHIMQYVASKMSEIRRDLEKAVHTEGNTQQKANTIKDQLNRTILNLAAELQRLLQIVQQSNDQGKITIKHVILDSVAIAETIQTQLKMLKKN</sequence>